<accession>A0A6J7S0V9</accession>
<reference evidence="1" key="1">
    <citation type="submission" date="2020-05" db="EMBL/GenBank/DDBJ databases">
        <authorList>
            <person name="Chiriac C."/>
            <person name="Salcher M."/>
            <person name="Ghai R."/>
            <person name="Kavagutti S V."/>
        </authorList>
    </citation>
    <scope>NUCLEOTIDE SEQUENCE</scope>
</reference>
<dbReference type="EMBL" id="CAFBPU010000028">
    <property type="protein sequence ID" value="CAB5034696.1"/>
    <property type="molecule type" value="Genomic_DNA"/>
</dbReference>
<sequence>MLKLRRSLTVRPALSMLIAPAPLTEATLKENACGEPRYGFPSRLKRMRSNAPVSVAVPTVERGFEPTRSWSTMIAVVSPSSTSTSGRANVGMNP</sequence>
<protein>
    <submittedName>
        <fullName evidence="1">Unannotated protein</fullName>
    </submittedName>
</protein>
<proteinExistence type="predicted"/>
<gene>
    <name evidence="1" type="ORF">UFOPK4150_01389</name>
</gene>
<name>A0A6J7S0V9_9ZZZZ</name>
<organism evidence="1">
    <name type="scientific">freshwater metagenome</name>
    <dbReference type="NCBI Taxonomy" id="449393"/>
    <lineage>
        <taxon>unclassified sequences</taxon>
        <taxon>metagenomes</taxon>
        <taxon>ecological metagenomes</taxon>
    </lineage>
</organism>
<evidence type="ECO:0000313" key="1">
    <source>
        <dbReference type="EMBL" id="CAB5034696.1"/>
    </source>
</evidence>
<dbReference type="AlphaFoldDB" id="A0A6J7S0V9"/>